<feature type="compositionally biased region" description="Polar residues" evidence="15">
    <location>
        <begin position="854"/>
        <end position="866"/>
    </location>
</feature>
<protein>
    <recommendedName>
        <fullName evidence="4">glycine--tRNA ligase</fullName>
        <ecNumber evidence="4">6.1.1.14</ecNumber>
    </recommendedName>
    <alternativeName>
        <fullName evidence="12">Diadenosine tetraphosphate synthetase</fullName>
    </alternativeName>
</protein>
<dbReference type="FunFam" id="2.130.10.10:FF:001559">
    <property type="entry name" value="Uncharacterized protein"/>
    <property type="match status" value="1"/>
</dbReference>
<dbReference type="PRINTS" id="PR01043">
    <property type="entry name" value="TRNASYNTHGLY"/>
</dbReference>
<keyword evidence="10" id="KW-0648">Protein biosynthesis</keyword>
<dbReference type="EMBL" id="CAJVRC010000851">
    <property type="protein sequence ID" value="CAG8894837.1"/>
    <property type="molecule type" value="Genomic_DNA"/>
</dbReference>
<dbReference type="Gene3D" id="3.40.50.800">
    <property type="entry name" value="Anticodon-binding domain"/>
    <property type="match status" value="1"/>
</dbReference>
<comment type="similarity">
    <text evidence="2">Belongs to the class-II aminoacyl-tRNA synthetase family.</text>
</comment>
<evidence type="ECO:0000256" key="9">
    <source>
        <dbReference type="ARBA" id="ARBA00022840"/>
    </source>
</evidence>
<dbReference type="CDD" id="cd00858">
    <property type="entry name" value="GlyRS_anticodon"/>
    <property type="match status" value="1"/>
</dbReference>
<evidence type="ECO:0000313" key="18">
    <source>
        <dbReference type="EMBL" id="CAG8894837.1"/>
    </source>
</evidence>
<accession>A0A9W4K7J7</accession>
<sequence>MTQLPRLRFPPRSFLSPPSFFRSQFRTYTPPPKTLKRNVKMATVNTKTGQAVDRTVLDSMLRRRMFYTPSFEIYGGVSGLYDYGPPGTALIANMTDLWRKHFVLEEDMLEVDTTMLTPHEILKTSGHVDKFADWMCKDPKTGEIFRADHLVEEVLEARLKGDKQARGETIVVDEEKEAKKKRKAKGTEAKKLDDAVVKEYEETLAQIDNYGGPELEQLIKKHDIRNPVTGGEVLPPVSFNLMFQTSIGPSSNMPGYLRPETAQGQFLNFAKLLEFNQQSMPFASASIGKSFRNEISPRAGLLRVREFLMAEIEHYVDPEGGKKHARFDEIKDTELSLLDRNVQLSGNTNLTKMTVGKAVETGLVDNETLGYFLARIQSFLLKLGVDPTKLRFRQHMANEMAHYATDCWDAELQTSYGWIECVGCADRSAYDLTVHKDKTGAPLVVRQARAEPLRIEEYQIDLEKKKFGPRFKKDAKTVEAAIESLSQELREKLSLDLEKDGKIEVDVEGVGSGKVEIEKDLIKIEKRTRVENVREYTPNVIEPSFGIGRILYSVIEHSYWSRAGDETRGVLSFPPAIAPTKVLLVPLSTHASFKPLTQRLTSKLRKAGVSNRVDDSSASIGKRYSRNDELGTPFGITVDFQSVQDNTFTLRDRDTTKQVRASEDEILQAVKSLVEGDETWEEIWGISVIDLSSLHSTLSTTMAPTVHSAKLTLSCPLFAADFDPRNNGRLLVGGGGGEGRSGSLLDTSCRNEITEAVELNLSRDEDSVTSLAAAPLAGDEPGSLVALAGINSSVEQQKKNNNQHLRAFRFEVPQKTTKDRKKDEKATTDTKSEEEVIPGKATALSQASLFRTKTGTGSSDTYQRVTRLSPWPKGKDGTEKHTRIGAVATGLAQSGEIVFFRATETPSEKDTIGRIQLSGNEEAEDLDFVSLEHDLEKTDDAHGRFLVAYTNGTDVMVGEISSSSRSNSSPDVRSVFTIPLPASGALTARPKFRALRFLSPRTLLLLQNAPNRGGSELVLLQLPSAKSSKSKVLRRRKLPRTVKIGLGLDICQLGTNPQGQQQTVIAASGSDNSIPLFTLEYGPNRGYSNLRPYTTLRDVHPFSMTKLTFSTFIAPPHPVTPDVGPQNIKLASVSMGNTVVVHTFPLSPFSTSSRTPRYVLVTPGPAEVWELVYSIIILIFSISAICVAMLAFAEIRGGTPPVLGATEWLPESIRGAIAREYVLPPRDKLTYFDTLLAPRGSGSDADIPVATIVPTDSQIESLHEILDRVHRAGAAPADLETVAPQSLSVIIRCGAGDNAEQSVIIETALSASAGESEQSEEEKLQAWKDLSASEQSAWKQRLVDAGRWTASEGESVLLGVLFGEACGGLGRAVRDELP</sequence>
<feature type="region of interest" description="Disordered" evidence="15">
    <location>
        <begin position="811"/>
        <end position="837"/>
    </location>
</feature>
<dbReference type="GO" id="GO:0005524">
    <property type="term" value="F:ATP binding"/>
    <property type="evidence" value="ECO:0007669"/>
    <property type="project" value="UniProtKB-KW"/>
</dbReference>
<dbReference type="SUPFAM" id="SSF52954">
    <property type="entry name" value="Class II aaRS ABD-related"/>
    <property type="match status" value="1"/>
</dbReference>
<feature type="domain" description="Aminoacyl-transfer RNA synthetases class-II family profile" evidence="17">
    <location>
        <begin position="223"/>
        <end position="586"/>
    </location>
</feature>
<feature type="compositionally biased region" description="Basic and acidic residues" evidence="15">
    <location>
        <begin position="816"/>
        <end position="834"/>
    </location>
</feature>
<dbReference type="InterPro" id="IPR036621">
    <property type="entry name" value="Anticodon-bd_dom_sf"/>
</dbReference>
<evidence type="ECO:0000256" key="3">
    <source>
        <dbReference type="ARBA" id="ARBA00011738"/>
    </source>
</evidence>
<dbReference type="EC" id="6.1.1.14" evidence="4"/>
<comment type="caution">
    <text evidence="18">The sequence shown here is derived from an EMBL/GenBank/DDBJ whole genome shotgun (WGS) entry which is preliminary data.</text>
</comment>
<dbReference type="FunFam" id="3.30.930.10:FF:000158">
    <property type="entry name" value="Glycyl-tRNA synthetase"/>
    <property type="match status" value="1"/>
</dbReference>
<evidence type="ECO:0000259" key="17">
    <source>
        <dbReference type="PROSITE" id="PS50862"/>
    </source>
</evidence>
<dbReference type="FunFam" id="3.30.720.200:FF:000001">
    <property type="entry name" value="Glycine--tRNA ligase 2"/>
    <property type="match status" value="1"/>
</dbReference>
<dbReference type="InterPro" id="IPR006195">
    <property type="entry name" value="aa-tRNA-synth_II"/>
</dbReference>
<keyword evidence="6" id="KW-0436">Ligase</keyword>
<dbReference type="PANTHER" id="PTHR10745">
    <property type="entry name" value="GLYCYL-TRNA SYNTHETASE/DNA POLYMERASE SUBUNIT GAMMA-2"/>
    <property type="match status" value="1"/>
</dbReference>
<comment type="catalytic activity">
    <reaction evidence="13">
        <text>2 ATP + H(+) = P(1),P(4)-bis(5'-adenosyl) tetraphosphate + diphosphate</text>
        <dbReference type="Rhea" id="RHEA:34935"/>
        <dbReference type="ChEBI" id="CHEBI:15378"/>
        <dbReference type="ChEBI" id="CHEBI:30616"/>
        <dbReference type="ChEBI" id="CHEBI:33019"/>
        <dbReference type="ChEBI" id="CHEBI:58141"/>
    </reaction>
</comment>
<evidence type="ECO:0000256" key="2">
    <source>
        <dbReference type="ARBA" id="ARBA00008226"/>
    </source>
</evidence>
<dbReference type="PANTHER" id="PTHR10745:SF0">
    <property type="entry name" value="GLYCINE--TRNA LIGASE"/>
    <property type="match status" value="1"/>
</dbReference>
<keyword evidence="16" id="KW-0812">Transmembrane</keyword>
<dbReference type="FunFam" id="3.30.930.10:FF:000010">
    <property type="entry name" value="Glycyl-tRNA synthetase 1"/>
    <property type="match status" value="1"/>
</dbReference>
<comment type="subunit">
    <text evidence="3">Homodimer.</text>
</comment>
<dbReference type="InterPro" id="IPR002315">
    <property type="entry name" value="tRNA-synt_gly"/>
</dbReference>
<keyword evidence="7" id="KW-0808">Transferase</keyword>
<dbReference type="InterPro" id="IPR015943">
    <property type="entry name" value="WD40/YVTN_repeat-like_dom_sf"/>
</dbReference>
<keyword evidence="16" id="KW-1133">Transmembrane helix</keyword>
<evidence type="ECO:0000256" key="6">
    <source>
        <dbReference type="ARBA" id="ARBA00022598"/>
    </source>
</evidence>
<evidence type="ECO:0000256" key="11">
    <source>
        <dbReference type="ARBA" id="ARBA00023146"/>
    </source>
</evidence>
<dbReference type="CDD" id="cd00774">
    <property type="entry name" value="GlyRS-like_core"/>
    <property type="match status" value="1"/>
</dbReference>
<evidence type="ECO:0000256" key="1">
    <source>
        <dbReference type="ARBA" id="ARBA00004496"/>
    </source>
</evidence>
<dbReference type="GO" id="GO:0005739">
    <property type="term" value="C:mitochondrion"/>
    <property type="evidence" value="ECO:0007669"/>
    <property type="project" value="TreeGrafter"/>
</dbReference>
<reference evidence="18" key="1">
    <citation type="submission" date="2021-07" db="EMBL/GenBank/DDBJ databases">
        <authorList>
            <person name="Branca A.L. A."/>
        </authorList>
    </citation>
    <scope>NUCLEOTIDE SEQUENCE</scope>
</reference>
<dbReference type="NCBIfam" id="TIGR00389">
    <property type="entry name" value="glyS_dimeric"/>
    <property type="match status" value="1"/>
</dbReference>
<gene>
    <name evidence="18" type="ORF">PEGY_LOCUS3949</name>
</gene>
<dbReference type="Pfam" id="PF03129">
    <property type="entry name" value="HGTP_anticodon"/>
    <property type="match status" value="1"/>
</dbReference>
<dbReference type="Gene3D" id="3.30.40.230">
    <property type="match status" value="1"/>
</dbReference>
<dbReference type="NCBIfam" id="NF003211">
    <property type="entry name" value="PRK04173.1"/>
    <property type="match status" value="1"/>
</dbReference>
<dbReference type="Gene3D" id="3.30.720.200">
    <property type="match status" value="1"/>
</dbReference>
<organism evidence="18 19">
    <name type="scientific">Penicillium egyptiacum</name>
    <dbReference type="NCBI Taxonomy" id="1303716"/>
    <lineage>
        <taxon>Eukaryota</taxon>
        <taxon>Fungi</taxon>
        <taxon>Dikarya</taxon>
        <taxon>Ascomycota</taxon>
        <taxon>Pezizomycotina</taxon>
        <taxon>Eurotiomycetes</taxon>
        <taxon>Eurotiomycetidae</taxon>
        <taxon>Eurotiales</taxon>
        <taxon>Aspergillaceae</taxon>
        <taxon>Penicillium</taxon>
    </lineage>
</organism>
<dbReference type="PROSITE" id="PS50862">
    <property type="entry name" value="AA_TRNA_LIGASE_II"/>
    <property type="match status" value="1"/>
</dbReference>
<feature type="transmembrane region" description="Helical" evidence="16">
    <location>
        <begin position="1171"/>
        <end position="1193"/>
    </location>
</feature>
<dbReference type="Gene3D" id="3.30.930.10">
    <property type="entry name" value="Bira Bifunctional Protein, Domain 2"/>
    <property type="match status" value="1"/>
</dbReference>
<name>A0A9W4K7J7_9EURO</name>
<evidence type="ECO:0000256" key="16">
    <source>
        <dbReference type="SAM" id="Phobius"/>
    </source>
</evidence>
<evidence type="ECO:0000256" key="12">
    <source>
        <dbReference type="ARBA" id="ARBA00030057"/>
    </source>
</evidence>
<dbReference type="InterPro" id="IPR027031">
    <property type="entry name" value="Gly-tRNA_synthase/POLG2"/>
</dbReference>
<evidence type="ECO:0000256" key="5">
    <source>
        <dbReference type="ARBA" id="ARBA00022490"/>
    </source>
</evidence>
<evidence type="ECO:0000256" key="15">
    <source>
        <dbReference type="SAM" id="MobiDB-lite"/>
    </source>
</evidence>
<keyword evidence="11" id="KW-0030">Aminoacyl-tRNA synthetase</keyword>
<evidence type="ECO:0000313" key="19">
    <source>
        <dbReference type="Proteomes" id="UP001154252"/>
    </source>
</evidence>
<keyword evidence="9" id="KW-0067">ATP-binding</keyword>
<keyword evidence="16" id="KW-0472">Membrane</keyword>
<proteinExistence type="inferred from homology"/>
<comment type="function">
    <text evidence="14">Catalyzes the ATP-dependent ligation of glycine to the 3'-end of its cognate tRNA, via the formation of an aminoacyl-adenylate intermediate (Gly-AMP). Also produces diadenosine tetraphosphate (Ap4A), a universal pleiotropic signaling molecule needed for cell regulation pathways, by direct condensation of 2 ATPs. Thereby, may play a special role in Ap4A homeostasis.</text>
</comment>
<keyword evidence="5" id="KW-0963">Cytoplasm</keyword>
<dbReference type="InterPro" id="IPR033731">
    <property type="entry name" value="GlyRS-like_core"/>
</dbReference>
<dbReference type="GO" id="GO:0070150">
    <property type="term" value="P:mitochondrial glycyl-tRNA aminoacylation"/>
    <property type="evidence" value="ECO:0007669"/>
    <property type="project" value="TreeGrafter"/>
</dbReference>
<dbReference type="GO" id="GO:0004820">
    <property type="term" value="F:glycine-tRNA ligase activity"/>
    <property type="evidence" value="ECO:0007669"/>
    <property type="project" value="UniProtKB-EC"/>
</dbReference>
<feature type="region of interest" description="Disordered" evidence="15">
    <location>
        <begin position="854"/>
        <end position="879"/>
    </location>
</feature>
<dbReference type="FunFam" id="3.30.40.230:FF:000002">
    <property type="entry name" value="Glycyl-tRNA synthetase 1"/>
    <property type="match status" value="1"/>
</dbReference>
<dbReference type="OrthoDB" id="57698at2759"/>
<keyword evidence="19" id="KW-1185">Reference proteome</keyword>
<dbReference type="InterPro" id="IPR045864">
    <property type="entry name" value="aa-tRNA-synth_II/BPL/LPL"/>
</dbReference>
<evidence type="ECO:0000256" key="10">
    <source>
        <dbReference type="ARBA" id="ARBA00022917"/>
    </source>
</evidence>
<comment type="subcellular location">
    <subcellularLocation>
        <location evidence="1">Cytoplasm</location>
    </subcellularLocation>
</comment>
<evidence type="ECO:0000256" key="14">
    <source>
        <dbReference type="ARBA" id="ARBA00058014"/>
    </source>
</evidence>
<evidence type="ECO:0000256" key="7">
    <source>
        <dbReference type="ARBA" id="ARBA00022679"/>
    </source>
</evidence>
<evidence type="ECO:0000256" key="4">
    <source>
        <dbReference type="ARBA" id="ARBA00012829"/>
    </source>
</evidence>
<dbReference type="SUPFAM" id="SSF55681">
    <property type="entry name" value="Class II aaRS and biotin synthetases"/>
    <property type="match status" value="1"/>
</dbReference>
<dbReference type="FunFam" id="3.40.50.800:FF:000004">
    <property type="entry name" value="Glycine--tRNA ligase 2"/>
    <property type="match status" value="1"/>
</dbReference>
<dbReference type="GO" id="GO:0016740">
    <property type="term" value="F:transferase activity"/>
    <property type="evidence" value="ECO:0007669"/>
    <property type="project" value="UniProtKB-KW"/>
</dbReference>
<dbReference type="InterPro" id="IPR004154">
    <property type="entry name" value="Anticodon-bd"/>
</dbReference>
<dbReference type="Proteomes" id="UP001154252">
    <property type="component" value="Unassembled WGS sequence"/>
</dbReference>
<evidence type="ECO:0000256" key="8">
    <source>
        <dbReference type="ARBA" id="ARBA00022741"/>
    </source>
</evidence>
<dbReference type="Gene3D" id="2.130.10.10">
    <property type="entry name" value="YVTN repeat-like/Quinoprotein amine dehydrogenase"/>
    <property type="match status" value="1"/>
</dbReference>
<evidence type="ECO:0000256" key="13">
    <source>
        <dbReference type="ARBA" id="ARBA00051967"/>
    </source>
</evidence>
<keyword evidence="8" id="KW-0547">Nucleotide-binding</keyword>